<keyword evidence="3" id="KW-1185">Reference proteome</keyword>
<proteinExistence type="predicted"/>
<evidence type="ECO:0000313" key="2">
    <source>
        <dbReference type="EMBL" id="SJM35211.1"/>
    </source>
</evidence>
<protein>
    <submittedName>
        <fullName evidence="2">Uncharacterized protein</fullName>
    </submittedName>
</protein>
<accession>A0A2P9AVN1</accession>
<dbReference type="Proteomes" id="UP000245698">
    <property type="component" value="Unassembled WGS sequence"/>
</dbReference>
<reference evidence="3" key="1">
    <citation type="submission" date="2016-12" db="EMBL/GenBank/DDBJ databases">
        <authorList>
            <person name="Brunel B."/>
        </authorList>
    </citation>
    <scope>NUCLEOTIDE SEQUENCE [LARGE SCALE GENOMIC DNA]</scope>
</reference>
<evidence type="ECO:0000313" key="3">
    <source>
        <dbReference type="Proteomes" id="UP000245698"/>
    </source>
</evidence>
<dbReference type="EMBL" id="FUIG01000070">
    <property type="protein sequence ID" value="SJM35211.1"/>
    <property type="molecule type" value="Genomic_DNA"/>
</dbReference>
<name>A0A2P9AVN1_9HYPH</name>
<sequence length="211" mass="22555">MNRRLALIAVIFLSLFLANLVRAEGPVMIVDDPALLAALDTKGFGFAGIFGVDGGGDLKALYDKAPAYHRIVETVAGDVAALRAEMKAGGRPLYEVTDGNVGRIMDMRWLKTDAARFRLVGVVNRLDRRDFADIRATGAAARCVSSIALPTASRKMARFWPRACRSTSMLSTAPRRTPTAAASALPGAGRRSSTRPSIPAGSSAGRWRRPG</sequence>
<evidence type="ECO:0000256" key="1">
    <source>
        <dbReference type="SAM" id="MobiDB-lite"/>
    </source>
</evidence>
<organism evidence="2 3">
    <name type="scientific">Mesorhizobium delmotii</name>
    <dbReference type="NCBI Taxonomy" id="1631247"/>
    <lineage>
        <taxon>Bacteria</taxon>
        <taxon>Pseudomonadati</taxon>
        <taxon>Pseudomonadota</taxon>
        <taxon>Alphaproteobacteria</taxon>
        <taxon>Hyphomicrobiales</taxon>
        <taxon>Phyllobacteriaceae</taxon>
        <taxon>Mesorhizobium</taxon>
    </lineage>
</organism>
<feature type="compositionally biased region" description="Low complexity" evidence="1">
    <location>
        <begin position="170"/>
        <end position="186"/>
    </location>
</feature>
<feature type="region of interest" description="Disordered" evidence="1">
    <location>
        <begin position="168"/>
        <end position="211"/>
    </location>
</feature>
<gene>
    <name evidence="2" type="ORF">BQ8482_60222</name>
</gene>
<dbReference type="AlphaFoldDB" id="A0A2P9AVN1"/>